<feature type="region of interest" description="Disordered" evidence="5">
    <location>
        <begin position="127"/>
        <end position="151"/>
    </location>
</feature>
<protein>
    <recommendedName>
        <fullName evidence="3">Pre-rRNA-processing protein TSR2 homolog</fullName>
    </recommendedName>
</protein>
<dbReference type="Pfam" id="PF10273">
    <property type="entry name" value="WGG"/>
    <property type="match status" value="1"/>
</dbReference>
<reference evidence="6" key="1">
    <citation type="submission" date="2024-06" db="EMBL/GenBank/DDBJ databases">
        <authorList>
            <person name="Liu X."/>
            <person name="Lenzi L."/>
            <person name="Haldenby T S."/>
            <person name="Uol C."/>
        </authorList>
    </citation>
    <scope>NUCLEOTIDE SEQUENCE</scope>
</reference>
<evidence type="ECO:0000313" key="7">
    <source>
        <dbReference type="Proteomes" id="UP001497525"/>
    </source>
</evidence>
<name>A0AAV2TGB9_CALDB</name>
<evidence type="ECO:0000313" key="6">
    <source>
        <dbReference type="EMBL" id="CAL5136493.1"/>
    </source>
</evidence>
<dbReference type="GO" id="GO:0006364">
    <property type="term" value="P:rRNA processing"/>
    <property type="evidence" value="ECO:0007669"/>
    <property type="project" value="UniProtKB-KW"/>
</dbReference>
<gene>
    <name evidence="6" type="ORF">CDAUBV1_LOCUS10582</name>
</gene>
<comment type="function">
    <text evidence="1">May be involved in 20S pre-rRNA processing.</text>
</comment>
<sequence length="151" mass="16822">MVSSVASMQLYTTYVTKIIHAWTDVRICLDQSSGGPNTGQKVDSLIRELPIVVRRLKYADEVADFLEDFMYDELNAICDDDIIPQVSKMLVDGMRLVSENKLDELQTRIDKLPTGCDLSQCKAVVTAPEEIEESGSDNETSGDDDAEMDTH</sequence>
<dbReference type="InterPro" id="IPR019398">
    <property type="entry name" value="Pre-rRNA_process_TSR2"/>
</dbReference>
<comment type="caution">
    <text evidence="6">The sequence shown here is derived from an EMBL/GenBank/DDBJ whole genome shotgun (WGS) entry which is preliminary data.</text>
</comment>
<dbReference type="EMBL" id="CAXLJL010000323">
    <property type="protein sequence ID" value="CAL5136493.1"/>
    <property type="molecule type" value="Genomic_DNA"/>
</dbReference>
<dbReference type="AlphaFoldDB" id="A0AAV2TGB9"/>
<feature type="compositionally biased region" description="Acidic residues" evidence="5">
    <location>
        <begin position="129"/>
        <end position="151"/>
    </location>
</feature>
<evidence type="ECO:0000256" key="5">
    <source>
        <dbReference type="SAM" id="MobiDB-lite"/>
    </source>
</evidence>
<comment type="similarity">
    <text evidence="2">Belongs to the TSR2 family.</text>
</comment>
<dbReference type="Proteomes" id="UP001497525">
    <property type="component" value="Unassembled WGS sequence"/>
</dbReference>
<proteinExistence type="inferred from homology"/>
<evidence type="ECO:0000256" key="4">
    <source>
        <dbReference type="ARBA" id="ARBA00022552"/>
    </source>
</evidence>
<evidence type="ECO:0000256" key="3">
    <source>
        <dbReference type="ARBA" id="ARBA00017551"/>
    </source>
</evidence>
<keyword evidence="4" id="KW-0698">rRNA processing</keyword>
<evidence type="ECO:0000256" key="1">
    <source>
        <dbReference type="ARBA" id="ARBA00002210"/>
    </source>
</evidence>
<dbReference type="PANTHER" id="PTHR21250">
    <property type="entry name" value="PRE-RRNA-PROCESSING PROTEIN TSR2 HOMOLOG"/>
    <property type="match status" value="1"/>
</dbReference>
<evidence type="ECO:0000256" key="2">
    <source>
        <dbReference type="ARBA" id="ARBA00006524"/>
    </source>
</evidence>
<accession>A0AAV2TGB9</accession>
<organism evidence="6 7">
    <name type="scientific">Calicophoron daubneyi</name>
    <name type="common">Rumen fluke</name>
    <name type="synonym">Paramphistomum daubneyi</name>
    <dbReference type="NCBI Taxonomy" id="300641"/>
    <lineage>
        <taxon>Eukaryota</taxon>
        <taxon>Metazoa</taxon>
        <taxon>Spiralia</taxon>
        <taxon>Lophotrochozoa</taxon>
        <taxon>Platyhelminthes</taxon>
        <taxon>Trematoda</taxon>
        <taxon>Digenea</taxon>
        <taxon>Plagiorchiida</taxon>
        <taxon>Pronocephalata</taxon>
        <taxon>Paramphistomoidea</taxon>
        <taxon>Paramphistomidae</taxon>
        <taxon>Calicophoron</taxon>
    </lineage>
</organism>